<comment type="caution">
    <text evidence="2">The sequence shown here is derived from an EMBL/GenBank/DDBJ whole genome shotgun (WGS) entry which is preliminary data.</text>
</comment>
<sequence length="110" mass="12763">TIKYFIEMRTGGLFRRNTIVTSNKRDDDFGDYATIISTEDDPKKLKDYITSLYKAFKDKSKGLRSAYAKLDLLNNEIIQEKTRFADIEDENKSLREQMQAIADQLAAKEE</sequence>
<organism evidence="2 3">
    <name type="scientific">Acaulospora morrowiae</name>
    <dbReference type="NCBI Taxonomy" id="94023"/>
    <lineage>
        <taxon>Eukaryota</taxon>
        <taxon>Fungi</taxon>
        <taxon>Fungi incertae sedis</taxon>
        <taxon>Mucoromycota</taxon>
        <taxon>Glomeromycotina</taxon>
        <taxon>Glomeromycetes</taxon>
        <taxon>Diversisporales</taxon>
        <taxon>Acaulosporaceae</taxon>
        <taxon>Acaulospora</taxon>
    </lineage>
</organism>
<feature type="coiled-coil region" evidence="1">
    <location>
        <begin position="70"/>
        <end position="104"/>
    </location>
</feature>
<evidence type="ECO:0000313" key="2">
    <source>
        <dbReference type="EMBL" id="CAG8765105.1"/>
    </source>
</evidence>
<dbReference type="OrthoDB" id="2398825at2759"/>
<proteinExistence type="predicted"/>
<gene>
    <name evidence="2" type="ORF">AMORRO_LOCUS16207</name>
</gene>
<dbReference type="AlphaFoldDB" id="A0A9N9J5S0"/>
<dbReference type="EMBL" id="CAJVPV010043114">
    <property type="protein sequence ID" value="CAG8765105.1"/>
    <property type="molecule type" value="Genomic_DNA"/>
</dbReference>
<keyword evidence="1" id="KW-0175">Coiled coil</keyword>
<evidence type="ECO:0000313" key="3">
    <source>
        <dbReference type="Proteomes" id="UP000789342"/>
    </source>
</evidence>
<reference evidence="2" key="1">
    <citation type="submission" date="2021-06" db="EMBL/GenBank/DDBJ databases">
        <authorList>
            <person name="Kallberg Y."/>
            <person name="Tangrot J."/>
            <person name="Rosling A."/>
        </authorList>
    </citation>
    <scope>NUCLEOTIDE SEQUENCE</scope>
    <source>
        <strain evidence="2">CL551</strain>
    </source>
</reference>
<feature type="non-terminal residue" evidence="2">
    <location>
        <position position="110"/>
    </location>
</feature>
<evidence type="ECO:0000256" key="1">
    <source>
        <dbReference type="SAM" id="Coils"/>
    </source>
</evidence>
<dbReference type="Proteomes" id="UP000789342">
    <property type="component" value="Unassembled WGS sequence"/>
</dbReference>
<accession>A0A9N9J5S0</accession>
<protein>
    <submittedName>
        <fullName evidence="2">3671_t:CDS:1</fullName>
    </submittedName>
</protein>
<feature type="non-terminal residue" evidence="2">
    <location>
        <position position="1"/>
    </location>
</feature>
<keyword evidence="3" id="KW-1185">Reference proteome</keyword>
<name>A0A9N9J5S0_9GLOM</name>